<gene>
    <name evidence="4" type="ORF">JCM9140_2325</name>
</gene>
<dbReference type="STRING" id="1236970.JCM9140_2325"/>
<evidence type="ECO:0000259" key="3">
    <source>
        <dbReference type="PROSITE" id="PS51272"/>
    </source>
</evidence>
<dbReference type="PANTHER" id="PTHR43308">
    <property type="entry name" value="OUTER MEMBRANE PROTEIN ALPHA-RELATED"/>
    <property type="match status" value="1"/>
</dbReference>
<organism evidence="4 5">
    <name type="scientific">Halalkalibacter wakoensis JCM 9140</name>
    <dbReference type="NCBI Taxonomy" id="1236970"/>
    <lineage>
        <taxon>Bacteria</taxon>
        <taxon>Bacillati</taxon>
        <taxon>Bacillota</taxon>
        <taxon>Bacilli</taxon>
        <taxon>Bacillales</taxon>
        <taxon>Bacillaceae</taxon>
        <taxon>Halalkalibacter</taxon>
    </lineage>
</organism>
<dbReference type="InterPro" id="IPR051465">
    <property type="entry name" value="Cell_Envelope_Struct_Comp"/>
</dbReference>
<comment type="caution">
    <text evidence="4">The sequence shown here is derived from an EMBL/GenBank/DDBJ whole genome shotgun (WGS) entry which is preliminary data.</text>
</comment>
<dbReference type="OrthoDB" id="5637at2"/>
<evidence type="ECO:0000313" key="4">
    <source>
        <dbReference type="EMBL" id="GAE26276.1"/>
    </source>
</evidence>
<dbReference type="AlphaFoldDB" id="W4Q2G5"/>
<feature type="signal peptide" evidence="2">
    <location>
        <begin position="1"/>
        <end position="23"/>
    </location>
</feature>
<dbReference type="Pfam" id="PF00395">
    <property type="entry name" value="SLH"/>
    <property type="match status" value="3"/>
</dbReference>
<keyword evidence="1 2" id="KW-0732">Signal</keyword>
<dbReference type="Proteomes" id="UP000018890">
    <property type="component" value="Unassembled WGS sequence"/>
</dbReference>
<dbReference type="PANTHER" id="PTHR43308:SF5">
    <property type="entry name" value="S-LAYER PROTEIN _ PEPTIDOGLYCAN ENDO-BETA-N-ACETYLGLUCOSAMINIDASE"/>
    <property type="match status" value="1"/>
</dbReference>
<proteinExistence type="predicted"/>
<evidence type="ECO:0000313" key="5">
    <source>
        <dbReference type="Proteomes" id="UP000018890"/>
    </source>
</evidence>
<dbReference type="EMBL" id="BAUT01000021">
    <property type="protein sequence ID" value="GAE26276.1"/>
    <property type="molecule type" value="Genomic_DNA"/>
</dbReference>
<feature type="domain" description="SLH" evidence="3">
    <location>
        <begin position="153"/>
        <end position="216"/>
    </location>
</feature>
<name>W4Q2G5_9BACI</name>
<dbReference type="PROSITE" id="PS51272">
    <property type="entry name" value="SLH"/>
    <property type="match status" value="3"/>
</dbReference>
<feature type="domain" description="SLH" evidence="3">
    <location>
        <begin position="37"/>
        <end position="100"/>
    </location>
</feature>
<sequence>MNKPPRKKYKQFLATMTSASVVASTVFVAVPSDTALAQTQFSDISEARESYQAIHELVSLGVITGYPDGTFRPRVEITRQQAAVMFTRAFNLDTRNVKDPGFQDIALSHQYYNEIAAAVEAGFFNRGGQFNPGGSFTRAQAATVIARAFNLTGNAPYPFSDNAGSHTSNVSLMANLGLINGYSDGTFRPNQPLYREHFAMLMHRTIEEVGLPEPSKQASIFSIELDQNANHSLYLSGQTEGLREVVIRVYRQDHRAGQPLVEEVVSVDRAGRFELVTDPLELGTYVIVVDGEGVQAEERTYELSNELLGRPGEVTNHNQPSSRSLGLGTPLNEVFRFQVTAGEEEIQLRSTQLRQLGTAHARDHIEEVYLLDENGMVITVGTVNQDNVVRLSRSVRIPEHTTKEFTVAVSLEAHSSAITATVQFAIESVDAFTANTKLNGSFPIVGNSFSIVHSNVGTLEVRGSNRRVDVEVGDTQEELGEFTLQPSGEGVRLEKVIIYGGNFDVDSFANLYLYRSNGGTRIPVQGFADREKVVFDLKEEEIEIDRSRLKRLR</sequence>
<accession>W4Q2G5</accession>
<evidence type="ECO:0000256" key="1">
    <source>
        <dbReference type="ARBA" id="ARBA00022729"/>
    </source>
</evidence>
<feature type="domain" description="SLH" evidence="3">
    <location>
        <begin position="101"/>
        <end position="152"/>
    </location>
</feature>
<keyword evidence="5" id="KW-1185">Reference proteome</keyword>
<dbReference type="RefSeq" id="WP_034745684.1">
    <property type="nucleotide sequence ID" value="NZ_BAUT01000021.1"/>
</dbReference>
<dbReference type="InterPro" id="IPR001119">
    <property type="entry name" value="SLH_dom"/>
</dbReference>
<reference evidence="4" key="1">
    <citation type="journal article" date="2014" name="Genome Announc.">
        <title>Draft Genome Sequences of Three Alkaliphilic Bacillus Strains, Bacillus wakoensis JCM 9140T, Bacillus akibai JCM 9157T, and Bacillus hemicellulosilyticus JCM 9152T.</title>
        <authorList>
            <person name="Yuki M."/>
            <person name="Oshima K."/>
            <person name="Suda W."/>
            <person name="Oshida Y."/>
            <person name="Kitamura K."/>
            <person name="Iida T."/>
            <person name="Hattori M."/>
            <person name="Ohkuma M."/>
        </authorList>
    </citation>
    <scope>NUCLEOTIDE SEQUENCE [LARGE SCALE GENOMIC DNA]</scope>
    <source>
        <strain evidence="4">JCM 9140</strain>
    </source>
</reference>
<feature type="chain" id="PRO_5039485101" description="SLH domain-containing protein" evidence="2">
    <location>
        <begin position="24"/>
        <end position="553"/>
    </location>
</feature>
<evidence type="ECO:0000256" key="2">
    <source>
        <dbReference type="SAM" id="SignalP"/>
    </source>
</evidence>
<protein>
    <recommendedName>
        <fullName evidence="3">SLH domain-containing protein</fullName>
    </recommendedName>
</protein>